<dbReference type="Gene3D" id="1.25.40.10">
    <property type="entry name" value="Tetratricopeptide repeat domain"/>
    <property type="match status" value="1"/>
</dbReference>
<dbReference type="GO" id="GO:0030008">
    <property type="term" value="C:TRAPP complex"/>
    <property type="evidence" value="ECO:0007669"/>
    <property type="project" value="TreeGrafter"/>
</dbReference>
<dbReference type="PANTHER" id="PTHR21581">
    <property type="entry name" value="D-ALANYL-D-ALANINE CARBOXYPEPTIDASE"/>
    <property type="match status" value="1"/>
</dbReference>
<sequence length="423" mass="46875">MSRNRGLGHWVGDPGVWHTHFRTHTYNNDKDATAQSPAAGLATSTWRTFNDPRLFEPTPLQDSLDETLSTYVSGDMRPRREAPSPDDFVRRVHGYEILNQYVVGGQWRALALAAEASIVETAAHEERTLLKYWVYRTMALIQLNVCELASRELSRLEQASQYATTARRAVRRGKSPTIAWPFELRVLRAQAPGLAHGSWGVSIDRLSALLRGCRRAAATKVAEDEQDDELVYKQRGFHITLLIIGCIVKMHDSALATQVLDRLVSESPPDPLLLSAAARLYLQLGGISSAERLFVQVEGLATKDDKVTLMNRALYAVAAGKWDSAREMFAKIHADHPERVAAANNMALCDLYLGNPQAMLNGLKQLMAAAPTAAGTSELLVFNYCTGLDLHYDGPRLRDAKVKKMVEVATWAGDGFDTDSFKL</sequence>
<dbReference type="PANTHER" id="PTHR21581:SF6">
    <property type="entry name" value="TRAFFICKING PROTEIN PARTICLE COMPLEX SUBUNIT 12"/>
    <property type="match status" value="1"/>
</dbReference>
<accession>A0A9W8BJA6</accession>
<protein>
    <recommendedName>
        <fullName evidence="3">Trafficking protein particle complex subunit 12</fullName>
    </recommendedName>
</protein>
<dbReference type="Proteomes" id="UP001150907">
    <property type="component" value="Unassembled WGS sequence"/>
</dbReference>
<dbReference type="OrthoDB" id="428342at2759"/>
<keyword evidence="2" id="KW-1185">Reference proteome</keyword>
<dbReference type="EMBL" id="JANBQF010000121">
    <property type="protein sequence ID" value="KAJ2005046.1"/>
    <property type="molecule type" value="Genomic_DNA"/>
</dbReference>
<dbReference type="InterPro" id="IPR011990">
    <property type="entry name" value="TPR-like_helical_dom_sf"/>
</dbReference>
<evidence type="ECO:0000313" key="2">
    <source>
        <dbReference type="Proteomes" id="UP001150907"/>
    </source>
</evidence>
<dbReference type="AlphaFoldDB" id="A0A9W8BJA6"/>
<evidence type="ECO:0000313" key="1">
    <source>
        <dbReference type="EMBL" id="KAJ2005046.1"/>
    </source>
</evidence>
<dbReference type="GO" id="GO:0005794">
    <property type="term" value="C:Golgi apparatus"/>
    <property type="evidence" value="ECO:0007669"/>
    <property type="project" value="TreeGrafter"/>
</dbReference>
<dbReference type="SUPFAM" id="SSF48452">
    <property type="entry name" value="TPR-like"/>
    <property type="match status" value="1"/>
</dbReference>
<organism evidence="1 2">
    <name type="scientific">Coemansia thaxteri</name>
    <dbReference type="NCBI Taxonomy" id="2663907"/>
    <lineage>
        <taxon>Eukaryota</taxon>
        <taxon>Fungi</taxon>
        <taxon>Fungi incertae sedis</taxon>
        <taxon>Zoopagomycota</taxon>
        <taxon>Kickxellomycotina</taxon>
        <taxon>Kickxellomycetes</taxon>
        <taxon>Kickxellales</taxon>
        <taxon>Kickxellaceae</taxon>
        <taxon>Coemansia</taxon>
    </lineage>
</organism>
<proteinExistence type="predicted"/>
<reference evidence="1" key="1">
    <citation type="submission" date="2022-07" db="EMBL/GenBank/DDBJ databases">
        <title>Phylogenomic reconstructions and comparative analyses of Kickxellomycotina fungi.</title>
        <authorList>
            <person name="Reynolds N.K."/>
            <person name="Stajich J.E."/>
            <person name="Barry K."/>
            <person name="Grigoriev I.V."/>
            <person name="Crous P."/>
            <person name="Smith M.E."/>
        </authorList>
    </citation>
    <scope>NUCLEOTIDE SEQUENCE</scope>
    <source>
        <strain evidence="1">IMI 214461</strain>
    </source>
</reference>
<gene>
    <name evidence="1" type="ORF">H4R26_002165</name>
</gene>
<name>A0A9W8BJA6_9FUNG</name>
<evidence type="ECO:0008006" key="3">
    <source>
        <dbReference type="Google" id="ProtNLM"/>
    </source>
</evidence>
<comment type="caution">
    <text evidence="1">The sequence shown here is derived from an EMBL/GenBank/DDBJ whole genome shotgun (WGS) entry which is preliminary data.</text>
</comment>